<comment type="caution">
    <text evidence="1">The sequence shown here is derived from an EMBL/GenBank/DDBJ whole genome shotgun (WGS) entry which is preliminary data.</text>
</comment>
<evidence type="ECO:0000313" key="2">
    <source>
        <dbReference type="Proteomes" id="UP000054564"/>
    </source>
</evidence>
<organism evidence="1 2">
    <name type="scientific">Puccinia striiformis f. sp. tritici PST-78</name>
    <dbReference type="NCBI Taxonomy" id="1165861"/>
    <lineage>
        <taxon>Eukaryota</taxon>
        <taxon>Fungi</taxon>
        <taxon>Dikarya</taxon>
        <taxon>Basidiomycota</taxon>
        <taxon>Pucciniomycotina</taxon>
        <taxon>Pucciniomycetes</taxon>
        <taxon>Pucciniales</taxon>
        <taxon>Pucciniaceae</taxon>
        <taxon>Puccinia</taxon>
    </lineage>
</organism>
<dbReference type="Proteomes" id="UP000054564">
    <property type="component" value="Unassembled WGS sequence"/>
</dbReference>
<reference evidence="2" key="1">
    <citation type="submission" date="2014-03" db="EMBL/GenBank/DDBJ databases">
        <title>The Genome Sequence of Puccinia striiformis f. sp. tritici PST-78.</title>
        <authorList>
            <consortium name="The Broad Institute Genome Sequencing Platform"/>
            <person name="Cuomo C."/>
            <person name="Hulbert S."/>
            <person name="Chen X."/>
            <person name="Walker B."/>
            <person name="Young S.K."/>
            <person name="Zeng Q."/>
            <person name="Gargeya S."/>
            <person name="Fitzgerald M."/>
            <person name="Haas B."/>
            <person name="Abouelleil A."/>
            <person name="Alvarado L."/>
            <person name="Arachchi H.M."/>
            <person name="Berlin A.M."/>
            <person name="Chapman S.B."/>
            <person name="Goldberg J."/>
            <person name="Griggs A."/>
            <person name="Gujja S."/>
            <person name="Hansen M."/>
            <person name="Howarth C."/>
            <person name="Imamovic A."/>
            <person name="Larimer J."/>
            <person name="McCowan C."/>
            <person name="Montmayeur A."/>
            <person name="Murphy C."/>
            <person name="Neiman D."/>
            <person name="Pearson M."/>
            <person name="Priest M."/>
            <person name="Roberts A."/>
            <person name="Saif S."/>
            <person name="Shea T."/>
            <person name="Sisk P."/>
            <person name="Sykes S."/>
            <person name="Wortman J."/>
            <person name="Nusbaum C."/>
            <person name="Birren B."/>
        </authorList>
    </citation>
    <scope>NUCLEOTIDE SEQUENCE [LARGE SCALE GENOMIC DNA]</scope>
    <source>
        <strain evidence="2">race PST-78</strain>
    </source>
</reference>
<dbReference type="PANTHER" id="PTHR33069">
    <property type="entry name" value="CHROMOSOME 7, WHOLE GENOME SHOTGUN SEQUENCE-RELATED"/>
    <property type="match status" value="1"/>
</dbReference>
<dbReference type="OrthoDB" id="2500854at2759"/>
<proteinExistence type="predicted"/>
<accession>A0A0L0VH39</accession>
<keyword evidence="2" id="KW-1185">Reference proteome</keyword>
<protein>
    <submittedName>
        <fullName evidence="1">Uncharacterized protein</fullName>
    </submittedName>
</protein>
<dbReference type="AlphaFoldDB" id="A0A0L0VH39"/>
<dbReference type="STRING" id="1165861.A0A0L0VH39"/>
<evidence type="ECO:0000313" key="1">
    <source>
        <dbReference type="EMBL" id="KNE98526.1"/>
    </source>
</evidence>
<dbReference type="EMBL" id="AJIL01000056">
    <property type="protein sequence ID" value="KNE98526.1"/>
    <property type="molecule type" value="Genomic_DNA"/>
</dbReference>
<name>A0A0L0VH39_9BASI</name>
<gene>
    <name evidence="1" type="ORF">PSTG_08267</name>
</gene>
<dbReference type="PANTHER" id="PTHR33069:SF3">
    <property type="entry name" value="DYNEIN HEAVY CHAIN TAIL DOMAIN-CONTAINING PROTEIN"/>
    <property type="match status" value="1"/>
</dbReference>
<sequence length="631" mass="72598">MRILAASTNTNTSRHWFAVIDGIAHSTREGNNPALNNYTSRLALFFIGPETRHEYNWTEYAQLVAHLALRHDYGVTSEKTKPTLLNAATDAHCIRRRPGYILDELRLAEVSGAFLISCSVTVGYCLPLYQHSSRFNHLRGDQVPRKAPWRCKLTRRNGLSKAGSFVKITRNACHNQEEIHRAEPMSDSNEIEALEAPKFSSSEVRQHRQRGDLVIRGFRSLISRFDPDEEACYSRKAKGEGLDFAEPDLKKHLINQLRSSFLPLLRQQIAKLSQLLDLTELRNKPGLTLKLILDLQSELLPNLNQIEDALCELRSELGGSSPPKRINDQYLKEIKYFRTTGMNEDFEELIVEYIKIFKESCRLLLELKLSKRKPNDSSSEESDPQTVALTRQRIIDHTSCFSEAFEMVIRWFKETEFDLIQSEWPRSILGIDDQLEALLKLIDPRTESPKEPQLNELTGLLESTFISERIMPLAKRALPIIKLCGLFFKKLSQRGMNQKRLPMFTEMRSDQLERLADLSEVVHCDLKGLIRLFRADHATNDFVQGIQFSSIVDKLEGHFELTSLLVPFYLVPLIPDTDGFPVQDHYRTWFVTWCSQFSLSIQNFKDAIEAFEDSASSDHFRQAFPNNYTRT</sequence>